<protein>
    <submittedName>
        <fullName evidence="1">Uncharacterized protein</fullName>
    </submittedName>
</protein>
<evidence type="ECO:0000313" key="1">
    <source>
        <dbReference type="EMBL" id="HIT37376.1"/>
    </source>
</evidence>
<evidence type="ECO:0000313" key="2">
    <source>
        <dbReference type="Proteomes" id="UP000886833"/>
    </source>
</evidence>
<gene>
    <name evidence="1" type="ORF">IAB59_02710</name>
</gene>
<sequence length="180" mass="21242">MEVENLSLDEILTLNNEKIYSNYLKTLEDFKTNRITREIVAKMYGRSISEIYKDIIREETLNTSMDSELFYGDIILIHESIKEYHAKKELICDFSANLIKKGGLYLNYRPLIENITKQKVYVLKRTIKVEPAYYDLLPKNIKELEELNYKMKLQIQENGVDYSHFNQAMGGSLTLRRLNK</sequence>
<accession>A0A9D1KBN8</accession>
<comment type="caution">
    <text evidence="1">The sequence shown here is derived from an EMBL/GenBank/DDBJ whole genome shotgun (WGS) entry which is preliminary data.</text>
</comment>
<reference evidence="1" key="2">
    <citation type="journal article" date="2021" name="PeerJ">
        <title>Extensive microbial diversity within the chicken gut microbiome revealed by metagenomics and culture.</title>
        <authorList>
            <person name="Gilroy R."/>
            <person name="Ravi A."/>
            <person name="Getino M."/>
            <person name="Pursley I."/>
            <person name="Horton D.L."/>
            <person name="Alikhan N.F."/>
            <person name="Baker D."/>
            <person name="Gharbi K."/>
            <person name="Hall N."/>
            <person name="Watson M."/>
            <person name="Adriaenssens E.M."/>
            <person name="Foster-Nyarko E."/>
            <person name="Jarju S."/>
            <person name="Secka A."/>
            <person name="Antonio M."/>
            <person name="Oren A."/>
            <person name="Chaudhuri R.R."/>
            <person name="La Ragione R."/>
            <person name="Hildebrand F."/>
            <person name="Pallen M.J."/>
        </authorList>
    </citation>
    <scope>NUCLEOTIDE SEQUENCE</scope>
    <source>
        <strain evidence="1">CHK195-26880</strain>
    </source>
</reference>
<dbReference type="EMBL" id="DVKQ01000031">
    <property type="protein sequence ID" value="HIT37376.1"/>
    <property type="molecule type" value="Genomic_DNA"/>
</dbReference>
<reference evidence="1" key="1">
    <citation type="submission" date="2020-10" db="EMBL/GenBank/DDBJ databases">
        <authorList>
            <person name="Gilroy R."/>
        </authorList>
    </citation>
    <scope>NUCLEOTIDE SEQUENCE</scope>
    <source>
        <strain evidence="1">CHK195-26880</strain>
    </source>
</reference>
<dbReference type="Proteomes" id="UP000886833">
    <property type="component" value="Unassembled WGS sequence"/>
</dbReference>
<dbReference type="AlphaFoldDB" id="A0A9D1KBN8"/>
<organism evidence="1 2">
    <name type="scientific">Candidatus Onthousia faecipullorum</name>
    <dbReference type="NCBI Taxonomy" id="2840887"/>
    <lineage>
        <taxon>Bacteria</taxon>
        <taxon>Bacillati</taxon>
        <taxon>Bacillota</taxon>
        <taxon>Bacilli</taxon>
        <taxon>Candidatus Onthousia</taxon>
    </lineage>
</organism>
<name>A0A9D1KBN8_9FIRM</name>
<proteinExistence type="predicted"/>